<comment type="similarity">
    <text evidence="1">Belongs to the four-carbon acid sugar kinase family.</text>
</comment>
<protein>
    <recommendedName>
        <fullName evidence="11">4-hydroxythreonine-4-phosphate dehydrogenase</fullName>
    </recommendedName>
</protein>
<evidence type="ECO:0000256" key="2">
    <source>
        <dbReference type="ARBA" id="ARBA00022679"/>
    </source>
</evidence>
<dbReference type="Gene3D" id="3.40.980.20">
    <property type="entry name" value="Four-carbon acid sugar kinase, nucleotide binding domain"/>
    <property type="match status" value="1"/>
</dbReference>
<dbReference type="GO" id="GO:0005524">
    <property type="term" value="F:ATP binding"/>
    <property type="evidence" value="ECO:0007669"/>
    <property type="project" value="UniProtKB-KW"/>
</dbReference>
<keyword evidence="6" id="KW-0119">Carbohydrate metabolism</keyword>
<keyword evidence="2" id="KW-0808">Transferase</keyword>
<evidence type="ECO:0000256" key="3">
    <source>
        <dbReference type="ARBA" id="ARBA00022741"/>
    </source>
</evidence>
<evidence type="ECO:0008006" key="11">
    <source>
        <dbReference type="Google" id="ProtNLM"/>
    </source>
</evidence>
<dbReference type="InterPro" id="IPR042213">
    <property type="entry name" value="NBD_C_sf"/>
</dbReference>
<keyword evidence="4" id="KW-0418">Kinase</keyword>
<dbReference type="SUPFAM" id="SSF142764">
    <property type="entry name" value="YgbK-like"/>
    <property type="match status" value="1"/>
</dbReference>
<dbReference type="InterPro" id="IPR037051">
    <property type="entry name" value="4-carb_acid_sugar_kinase_N_sf"/>
</dbReference>
<dbReference type="Proteomes" id="UP000062255">
    <property type="component" value="Chromosome"/>
</dbReference>
<sequence length="367" mass="37607">MRGSVAVITPIHVLADDLSGAAEVAGGFLGRESDLVLRLGGGPNSTGVTVVDLNTRTMTEADAVRTVGEALDGVAAGTRVVKKIDSLLRGHIRAEVAVLAERGPVTVAVALPALQRRTAGGVLYLGDTPLHETGAWHAEPTGPPRSVAELFDGLAGVEVCDAATDADLDEIVRTRGPGVQFVGTAALTAAIARTLPAAATPRIPRRSARAVLAVVGTAAPVVQKQISALDPAGLATVVIDSRALLHDKAEPEPVHRALERGTAVVTIGGTVEPAEASAVSRALAAFVAAVQARTVPDLVLTGGETARAVVDAIGISSLRPVHQIHHGAVVSVAPDGRRVVTRPGSFGDTDSLSAIVRYLNQRNEDDS</sequence>
<name>A0A0K0X0Y4_MYCGD</name>
<proteinExistence type="inferred from homology"/>
<accession>A0A0K0X0Y4</accession>
<dbReference type="KEGG" id="mgo:AFA91_03595"/>
<dbReference type="Gene3D" id="3.40.50.10840">
    <property type="entry name" value="Putative sugar-binding, N-terminal domain"/>
    <property type="match status" value="1"/>
</dbReference>
<dbReference type="STRING" id="134601.AFA91_03595"/>
<reference evidence="9 10" key="1">
    <citation type="submission" date="2015-07" db="EMBL/GenBank/DDBJ databases">
        <title>Complete genome sequence of Mycobacterium goodii X7B, a facultative thermophilic biodesulfurizing bacterium.</title>
        <authorList>
            <person name="Yu B."/>
            <person name="Li F."/>
            <person name="Xu P."/>
        </authorList>
    </citation>
    <scope>NUCLEOTIDE SEQUENCE [LARGE SCALE GENOMIC DNA]</scope>
    <source>
        <strain evidence="9 10">X7B</strain>
    </source>
</reference>
<dbReference type="Pfam" id="PF07005">
    <property type="entry name" value="SBD_N"/>
    <property type="match status" value="1"/>
</dbReference>
<evidence type="ECO:0000256" key="1">
    <source>
        <dbReference type="ARBA" id="ARBA00005715"/>
    </source>
</evidence>
<organism evidence="9 10">
    <name type="scientific">Mycolicibacterium goodii</name>
    <name type="common">Mycobacterium goodii</name>
    <dbReference type="NCBI Taxonomy" id="134601"/>
    <lineage>
        <taxon>Bacteria</taxon>
        <taxon>Bacillati</taxon>
        <taxon>Actinomycetota</taxon>
        <taxon>Actinomycetes</taxon>
        <taxon>Mycobacteriales</taxon>
        <taxon>Mycobacteriaceae</taxon>
        <taxon>Mycolicibacterium</taxon>
    </lineage>
</organism>
<evidence type="ECO:0000313" key="9">
    <source>
        <dbReference type="EMBL" id="AKS31116.1"/>
    </source>
</evidence>
<dbReference type="GO" id="GO:0016301">
    <property type="term" value="F:kinase activity"/>
    <property type="evidence" value="ECO:0007669"/>
    <property type="project" value="UniProtKB-KW"/>
</dbReference>
<evidence type="ECO:0000313" key="10">
    <source>
        <dbReference type="Proteomes" id="UP000062255"/>
    </source>
</evidence>
<feature type="domain" description="Four-carbon acid sugar kinase nucleotide binding" evidence="8">
    <location>
        <begin position="212"/>
        <end position="352"/>
    </location>
</feature>
<feature type="domain" description="Four-carbon acid sugar kinase N-terminal" evidence="7">
    <location>
        <begin position="12"/>
        <end position="143"/>
    </location>
</feature>
<dbReference type="Pfam" id="PF17042">
    <property type="entry name" value="NBD_C"/>
    <property type="match status" value="1"/>
</dbReference>
<dbReference type="EMBL" id="CP012150">
    <property type="protein sequence ID" value="AKS31116.1"/>
    <property type="molecule type" value="Genomic_DNA"/>
</dbReference>
<evidence type="ECO:0000256" key="5">
    <source>
        <dbReference type="ARBA" id="ARBA00022840"/>
    </source>
</evidence>
<keyword evidence="3" id="KW-0547">Nucleotide-binding</keyword>
<dbReference type="PATRIC" id="fig|134601.6.peg.750"/>
<dbReference type="InterPro" id="IPR031475">
    <property type="entry name" value="NBD_C"/>
</dbReference>
<keyword evidence="5" id="KW-0067">ATP-binding</keyword>
<gene>
    <name evidence="9" type="ORF">AFA91_03595</name>
</gene>
<evidence type="ECO:0000259" key="8">
    <source>
        <dbReference type="Pfam" id="PF17042"/>
    </source>
</evidence>
<dbReference type="InterPro" id="IPR010737">
    <property type="entry name" value="4-carb_acid_sugar_kinase_N"/>
</dbReference>
<dbReference type="AlphaFoldDB" id="A0A0K0X0Y4"/>
<evidence type="ECO:0000256" key="4">
    <source>
        <dbReference type="ARBA" id="ARBA00022777"/>
    </source>
</evidence>
<evidence type="ECO:0000256" key="6">
    <source>
        <dbReference type="ARBA" id="ARBA00023277"/>
    </source>
</evidence>
<evidence type="ECO:0000259" key="7">
    <source>
        <dbReference type="Pfam" id="PF07005"/>
    </source>
</evidence>